<dbReference type="STRING" id="403673.A0A177WL73"/>
<organism evidence="6 7">
    <name type="scientific">Batrachochytrium dendrobatidis (strain JEL423)</name>
    <dbReference type="NCBI Taxonomy" id="403673"/>
    <lineage>
        <taxon>Eukaryota</taxon>
        <taxon>Fungi</taxon>
        <taxon>Fungi incertae sedis</taxon>
        <taxon>Chytridiomycota</taxon>
        <taxon>Chytridiomycota incertae sedis</taxon>
        <taxon>Chytridiomycetes</taxon>
        <taxon>Rhizophydiales</taxon>
        <taxon>Rhizophydiales incertae sedis</taxon>
        <taxon>Batrachochytrium</taxon>
    </lineage>
</organism>
<evidence type="ECO:0000256" key="2">
    <source>
        <dbReference type="ARBA" id="ARBA00022980"/>
    </source>
</evidence>
<dbReference type="PANTHER" id="PTHR10064">
    <property type="entry name" value="60S RIBOSOMAL PROTEIN L22"/>
    <property type="match status" value="1"/>
</dbReference>
<evidence type="ECO:0000256" key="5">
    <source>
        <dbReference type="ARBA" id="ARBA00041214"/>
    </source>
</evidence>
<name>A0A177WL73_BATDL</name>
<sequence length="124" mass="14258">MPAASVKTAVKSNKDAVKLTIDLSRPVEDMIIDADIYDNYLRSRVKVGGRTGNLTDAITITRKDAIFTVEIAPNVRFAKRYLKYLTKKFLKKYMLRDWLRVISTDKTSYVVKYFNIANNEADEE</sequence>
<dbReference type="AlphaFoldDB" id="A0A177WL73"/>
<dbReference type="InterPro" id="IPR038526">
    <property type="entry name" value="Ribosomal_eL22_sf"/>
</dbReference>
<dbReference type="Gene3D" id="3.30.1360.210">
    <property type="match status" value="1"/>
</dbReference>
<accession>A0A177WL73</accession>
<evidence type="ECO:0000256" key="3">
    <source>
        <dbReference type="ARBA" id="ARBA00023274"/>
    </source>
</evidence>
<dbReference type="OrthoDB" id="10259820at2759"/>
<dbReference type="GO" id="GO:1990904">
    <property type="term" value="C:ribonucleoprotein complex"/>
    <property type="evidence" value="ECO:0007669"/>
    <property type="project" value="UniProtKB-KW"/>
</dbReference>
<comment type="similarity">
    <text evidence="1">Belongs to the eukaryotic ribosomal protein eL22 family.</text>
</comment>
<proteinExistence type="inferred from homology"/>
<dbReference type="VEuPathDB" id="FungiDB:BDEG_24290"/>
<reference evidence="6 7" key="2">
    <citation type="submission" date="2016-05" db="EMBL/GenBank/DDBJ databases">
        <title>Lineage-specific infection strategies underlie the spectrum of fungal disease in amphibians.</title>
        <authorList>
            <person name="Cuomo C.A."/>
            <person name="Farrer R.A."/>
            <person name="James T."/>
            <person name="Longcore J."/>
            <person name="Birren B."/>
        </authorList>
    </citation>
    <scope>NUCLEOTIDE SEQUENCE [LARGE SCALE GENOMIC DNA]</scope>
    <source>
        <strain evidence="6 7">JEL423</strain>
    </source>
</reference>
<keyword evidence="3" id="KW-0687">Ribonucleoprotein</keyword>
<gene>
    <name evidence="6" type="ORF">BDEG_24290</name>
</gene>
<evidence type="ECO:0000256" key="4">
    <source>
        <dbReference type="ARBA" id="ARBA00040613"/>
    </source>
</evidence>
<dbReference type="GO" id="GO:0002181">
    <property type="term" value="P:cytoplasmic translation"/>
    <property type="evidence" value="ECO:0007669"/>
    <property type="project" value="TreeGrafter"/>
</dbReference>
<dbReference type="GO" id="GO:0003723">
    <property type="term" value="F:RNA binding"/>
    <property type="evidence" value="ECO:0007669"/>
    <property type="project" value="TreeGrafter"/>
</dbReference>
<dbReference type="EMBL" id="DS022304">
    <property type="protein sequence ID" value="OAJ40572.1"/>
    <property type="molecule type" value="Genomic_DNA"/>
</dbReference>
<keyword evidence="2" id="KW-0689">Ribosomal protein</keyword>
<dbReference type="FunFam" id="3.30.1360.210:FF:000002">
    <property type="entry name" value="60S ribosomal protein L22-2"/>
    <property type="match status" value="1"/>
</dbReference>
<dbReference type="GO" id="GO:0003735">
    <property type="term" value="F:structural constituent of ribosome"/>
    <property type="evidence" value="ECO:0007669"/>
    <property type="project" value="InterPro"/>
</dbReference>
<dbReference type="Pfam" id="PF01776">
    <property type="entry name" value="Ribosomal_L22e"/>
    <property type="match status" value="1"/>
</dbReference>
<evidence type="ECO:0000313" key="7">
    <source>
        <dbReference type="Proteomes" id="UP000077115"/>
    </source>
</evidence>
<evidence type="ECO:0000313" key="6">
    <source>
        <dbReference type="EMBL" id="OAJ40572.1"/>
    </source>
</evidence>
<dbReference type="PANTHER" id="PTHR10064:SF0">
    <property type="entry name" value="FI24544P1-RELATED"/>
    <property type="match status" value="1"/>
</dbReference>
<dbReference type="GO" id="GO:0005840">
    <property type="term" value="C:ribosome"/>
    <property type="evidence" value="ECO:0007669"/>
    <property type="project" value="UniProtKB-KW"/>
</dbReference>
<dbReference type="InterPro" id="IPR002671">
    <property type="entry name" value="Ribosomal_eL22"/>
</dbReference>
<dbReference type="Proteomes" id="UP000077115">
    <property type="component" value="Unassembled WGS sequence"/>
</dbReference>
<protein>
    <recommendedName>
        <fullName evidence="4">Large ribosomal subunit protein eL22</fullName>
    </recommendedName>
    <alternativeName>
        <fullName evidence="5">60S ribosomal protein L22</fullName>
    </alternativeName>
</protein>
<evidence type="ECO:0000256" key="1">
    <source>
        <dbReference type="ARBA" id="ARBA00007817"/>
    </source>
</evidence>
<reference evidence="6 7" key="1">
    <citation type="submission" date="2006-10" db="EMBL/GenBank/DDBJ databases">
        <title>The Genome Sequence of Batrachochytrium dendrobatidis JEL423.</title>
        <authorList>
            <consortium name="The Broad Institute Genome Sequencing Platform"/>
            <person name="Birren B."/>
            <person name="Lander E."/>
            <person name="Galagan J."/>
            <person name="Cuomo C."/>
            <person name="Devon K."/>
            <person name="Jaffe D."/>
            <person name="Butler J."/>
            <person name="Alvarez P."/>
            <person name="Gnerre S."/>
            <person name="Grabherr M."/>
            <person name="Kleber M."/>
            <person name="Mauceli E."/>
            <person name="Brockman W."/>
            <person name="Young S."/>
            <person name="LaButti K."/>
            <person name="Sykes S."/>
            <person name="DeCaprio D."/>
            <person name="Crawford M."/>
            <person name="Koehrsen M."/>
            <person name="Engels R."/>
            <person name="Montgomery P."/>
            <person name="Pearson M."/>
            <person name="Howarth C."/>
            <person name="Larson L."/>
            <person name="White J."/>
            <person name="O'Leary S."/>
            <person name="Kodira C."/>
            <person name="Zeng Q."/>
            <person name="Yandava C."/>
            <person name="Alvarado L."/>
            <person name="Longcore J."/>
            <person name="James T."/>
        </authorList>
    </citation>
    <scope>NUCLEOTIDE SEQUENCE [LARGE SCALE GENOMIC DNA]</scope>
    <source>
        <strain evidence="6 7">JEL423</strain>
    </source>
</reference>